<dbReference type="Proteomes" id="UP001500013">
    <property type="component" value="Unassembled WGS sequence"/>
</dbReference>
<dbReference type="RefSeq" id="WP_344059615.1">
    <property type="nucleotide sequence ID" value="NZ_BAAAPU010000004.1"/>
</dbReference>
<evidence type="ECO:0000313" key="3">
    <source>
        <dbReference type="Proteomes" id="UP001500013"/>
    </source>
</evidence>
<sequence>MQSRQPTLHHLSTLISRGWHLVGAPQRPVLFVNPRAGDGAAGRHGVIDLARERGVETVTVCPGEDLRARVSEFVAEGADVLGMAGGDGSLAVVASVAAAHELPFVCIPVGMRNHFAIDLGVDRRDVAGALDAFTVGVERRIDVAHVNGHMFLNNVALGIEGAADRKAAYRGSKVRALAETARRVLAPGVLMPELRLVDGPGQKDVRPAVLLISNNPYAFEGPGAGTRPTLGSGRLGILGIDALQERRPAPGRTWSSPHLEVQAPVETHVRLDGEAVELVGLLRFEVQPAALRVRISRRHPGASPSARLRSPMSYAAPEYVPRDATGRFTSRFTTGGC</sequence>
<gene>
    <name evidence="2" type="ORF">GCM10009817_12810</name>
</gene>
<proteinExistence type="predicted"/>
<dbReference type="InterPro" id="IPR016064">
    <property type="entry name" value="NAD/diacylglycerol_kinase_sf"/>
</dbReference>
<organism evidence="2 3">
    <name type="scientific">Terrabacter lapilli</name>
    <dbReference type="NCBI Taxonomy" id="436231"/>
    <lineage>
        <taxon>Bacteria</taxon>
        <taxon>Bacillati</taxon>
        <taxon>Actinomycetota</taxon>
        <taxon>Actinomycetes</taxon>
        <taxon>Micrococcales</taxon>
        <taxon>Intrasporangiaceae</taxon>
        <taxon>Terrabacter</taxon>
    </lineage>
</organism>
<keyword evidence="2" id="KW-0418">Kinase</keyword>
<evidence type="ECO:0000313" key="2">
    <source>
        <dbReference type="EMBL" id="GAA1974069.1"/>
    </source>
</evidence>
<dbReference type="Pfam" id="PF00781">
    <property type="entry name" value="DAGK_cat"/>
    <property type="match status" value="1"/>
</dbReference>
<comment type="caution">
    <text evidence="2">The sequence shown here is derived from an EMBL/GenBank/DDBJ whole genome shotgun (WGS) entry which is preliminary data.</text>
</comment>
<reference evidence="2 3" key="1">
    <citation type="journal article" date="2019" name="Int. J. Syst. Evol. Microbiol.">
        <title>The Global Catalogue of Microorganisms (GCM) 10K type strain sequencing project: providing services to taxonomists for standard genome sequencing and annotation.</title>
        <authorList>
            <consortium name="The Broad Institute Genomics Platform"/>
            <consortium name="The Broad Institute Genome Sequencing Center for Infectious Disease"/>
            <person name="Wu L."/>
            <person name="Ma J."/>
        </authorList>
    </citation>
    <scope>NUCLEOTIDE SEQUENCE [LARGE SCALE GENOMIC DNA]</scope>
    <source>
        <strain evidence="2 3">JCM 15628</strain>
    </source>
</reference>
<dbReference type="EMBL" id="BAAAPU010000004">
    <property type="protein sequence ID" value="GAA1974069.1"/>
    <property type="molecule type" value="Genomic_DNA"/>
</dbReference>
<dbReference type="Gene3D" id="3.40.50.10330">
    <property type="entry name" value="Probable inorganic polyphosphate/atp-NAD kinase, domain 1"/>
    <property type="match status" value="1"/>
</dbReference>
<protein>
    <submittedName>
        <fullName evidence="2">Diacylglycerol kinase family protein</fullName>
    </submittedName>
</protein>
<dbReference type="InterPro" id="IPR017438">
    <property type="entry name" value="ATP-NAD_kinase_N"/>
</dbReference>
<dbReference type="GO" id="GO:0016301">
    <property type="term" value="F:kinase activity"/>
    <property type="evidence" value="ECO:0007669"/>
    <property type="project" value="UniProtKB-KW"/>
</dbReference>
<dbReference type="PROSITE" id="PS50146">
    <property type="entry name" value="DAGK"/>
    <property type="match status" value="1"/>
</dbReference>
<dbReference type="Gene3D" id="2.60.200.40">
    <property type="match status" value="1"/>
</dbReference>
<dbReference type="SUPFAM" id="SSF111331">
    <property type="entry name" value="NAD kinase/diacylglycerol kinase-like"/>
    <property type="match status" value="1"/>
</dbReference>
<evidence type="ECO:0000259" key="1">
    <source>
        <dbReference type="PROSITE" id="PS50146"/>
    </source>
</evidence>
<keyword evidence="2" id="KW-0808">Transferase</keyword>
<accession>A0ABN2RSY8</accession>
<name>A0ABN2RSY8_9MICO</name>
<feature type="domain" description="DAGKc" evidence="1">
    <location>
        <begin position="23"/>
        <end position="150"/>
    </location>
</feature>
<keyword evidence="3" id="KW-1185">Reference proteome</keyword>
<dbReference type="InterPro" id="IPR001206">
    <property type="entry name" value="Diacylglycerol_kinase_cat_dom"/>
</dbReference>